<feature type="chain" id="PRO_5034316975" evidence="2">
    <location>
        <begin position="18"/>
        <end position="137"/>
    </location>
</feature>
<keyword evidence="2" id="KW-0732">Signal</keyword>
<comment type="caution">
    <text evidence="3">The sequence shown here is derived from an EMBL/GenBank/DDBJ whole genome shotgun (WGS) entry which is preliminary data.</text>
</comment>
<evidence type="ECO:0000313" key="3">
    <source>
        <dbReference type="EMBL" id="KAF7759779.1"/>
    </source>
</evidence>
<dbReference type="EMBL" id="JABXXO010000016">
    <property type="protein sequence ID" value="KAF7759779.1"/>
    <property type="molecule type" value="Genomic_DNA"/>
</dbReference>
<gene>
    <name evidence="3" type="ORF">Agabi119p4_11474</name>
</gene>
<evidence type="ECO:0000256" key="1">
    <source>
        <dbReference type="SAM" id="Phobius"/>
    </source>
</evidence>
<evidence type="ECO:0000256" key="2">
    <source>
        <dbReference type="SAM" id="SignalP"/>
    </source>
</evidence>
<feature type="signal peptide" evidence="2">
    <location>
        <begin position="1"/>
        <end position="17"/>
    </location>
</feature>
<protein>
    <submittedName>
        <fullName evidence="3">Uncharacterized protein</fullName>
    </submittedName>
</protein>
<evidence type="ECO:0000313" key="4">
    <source>
        <dbReference type="Proteomes" id="UP000629468"/>
    </source>
</evidence>
<dbReference type="AlphaFoldDB" id="A0A8H7BV65"/>
<feature type="transmembrane region" description="Helical" evidence="1">
    <location>
        <begin position="58"/>
        <end position="82"/>
    </location>
</feature>
<accession>A0A8H7BV65</accession>
<feature type="transmembrane region" description="Helical" evidence="1">
    <location>
        <begin position="102"/>
        <end position="123"/>
    </location>
</feature>
<name>A0A8H7BV65_AGABI</name>
<dbReference type="Proteomes" id="UP000629468">
    <property type="component" value="Unassembled WGS sequence"/>
</dbReference>
<keyword evidence="1" id="KW-1133">Transmembrane helix</keyword>
<organism evidence="3 4">
    <name type="scientific">Agaricus bisporus var. burnettii</name>
    <dbReference type="NCBI Taxonomy" id="192524"/>
    <lineage>
        <taxon>Eukaryota</taxon>
        <taxon>Fungi</taxon>
        <taxon>Dikarya</taxon>
        <taxon>Basidiomycota</taxon>
        <taxon>Agaricomycotina</taxon>
        <taxon>Agaricomycetes</taxon>
        <taxon>Agaricomycetidae</taxon>
        <taxon>Agaricales</taxon>
        <taxon>Agaricineae</taxon>
        <taxon>Agaricaceae</taxon>
        <taxon>Agaricus</taxon>
    </lineage>
</organism>
<reference evidence="3 4" key="1">
    <citation type="journal article" name="Sci. Rep.">
        <title>Telomere-to-telomere assembled and centromere annotated genomes of the two main subspecies of the button mushroom Agaricus bisporus reveal especially polymorphic chromosome ends.</title>
        <authorList>
            <person name="Sonnenberg A.S.M."/>
            <person name="Sedaghat-Telgerd N."/>
            <person name="Lavrijssen B."/>
            <person name="Ohm R.A."/>
            <person name="Hendrickx P.M."/>
            <person name="Scholtmeijer K."/>
            <person name="Baars J.J.P."/>
            <person name="van Peer A."/>
        </authorList>
    </citation>
    <scope>NUCLEOTIDE SEQUENCE [LARGE SCALE GENOMIC DNA]</scope>
    <source>
        <strain evidence="3 4">H119_p4</strain>
    </source>
</reference>
<proteinExistence type="predicted"/>
<keyword evidence="1" id="KW-0472">Membrane</keyword>
<sequence length="137" mass="15458">MFEVIALLVDTVLMGFSDVSPMANLQADVHQTVVPIYSLTQRYRLYRRTYYPKSHRPYALSTINVNVGPGVVMIPFLAWTMVLNAAASLTPSDKLRSAPRQFPLLIPFLIEFVIGTLNTIVAINVQVTHYKYKAFLP</sequence>
<keyword evidence="1" id="KW-0812">Transmembrane</keyword>